<dbReference type="GO" id="GO:0005783">
    <property type="term" value="C:endoplasmic reticulum"/>
    <property type="evidence" value="ECO:0007669"/>
    <property type="project" value="TreeGrafter"/>
</dbReference>
<name>A0AAN6G647_9BASI</name>
<reference evidence="6" key="1">
    <citation type="journal article" date="2023" name="PhytoFront">
        <title>Draft Genome Resources of Seven Strains of Tilletia horrida, Causal Agent of Kernel Smut of Rice.</title>
        <authorList>
            <person name="Khanal S."/>
            <person name="Antony Babu S."/>
            <person name="Zhou X.G."/>
        </authorList>
    </citation>
    <scope>NUCLEOTIDE SEQUENCE</scope>
    <source>
        <strain evidence="6">TX3</strain>
    </source>
</reference>
<feature type="domain" description="Phospholipid/glycerol acyltransferase" evidence="5">
    <location>
        <begin position="133"/>
        <end position="277"/>
    </location>
</feature>
<dbReference type="InterPro" id="IPR002123">
    <property type="entry name" value="Plipid/glycerol_acylTrfase"/>
</dbReference>
<comment type="caution">
    <text evidence="6">The sequence shown here is derived from an EMBL/GenBank/DDBJ whole genome shotgun (WGS) entry which is preliminary data.</text>
</comment>
<keyword evidence="3" id="KW-0012">Acyltransferase</keyword>
<dbReference type="SUPFAM" id="SSF69593">
    <property type="entry name" value="Glycerol-3-phosphate (1)-acyltransferase"/>
    <property type="match status" value="1"/>
</dbReference>
<evidence type="ECO:0000256" key="2">
    <source>
        <dbReference type="ARBA" id="ARBA00022679"/>
    </source>
</evidence>
<proteinExistence type="inferred from homology"/>
<dbReference type="PANTHER" id="PTHR10983:SF16">
    <property type="entry name" value="LYSOCARDIOLIPIN ACYLTRANSFERASE 1"/>
    <property type="match status" value="1"/>
</dbReference>
<dbReference type="GO" id="GO:0036149">
    <property type="term" value="P:phosphatidylinositol acyl-chain remodeling"/>
    <property type="evidence" value="ECO:0007669"/>
    <property type="project" value="TreeGrafter"/>
</dbReference>
<dbReference type="GO" id="GO:0016746">
    <property type="term" value="F:acyltransferase activity"/>
    <property type="evidence" value="ECO:0007669"/>
    <property type="project" value="UniProtKB-KW"/>
</dbReference>
<keyword evidence="4" id="KW-0472">Membrane</keyword>
<dbReference type="Proteomes" id="UP001176521">
    <property type="component" value="Unassembled WGS sequence"/>
</dbReference>
<dbReference type="AlphaFoldDB" id="A0AAN6G647"/>
<dbReference type="CDD" id="cd07990">
    <property type="entry name" value="LPLAT_LCLAT1-like"/>
    <property type="match status" value="1"/>
</dbReference>
<dbReference type="PANTHER" id="PTHR10983">
    <property type="entry name" value="1-ACYLGLYCEROL-3-PHOSPHATE ACYLTRANSFERASE-RELATED"/>
    <property type="match status" value="1"/>
</dbReference>
<evidence type="ECO:0000313" key="6">
    <source>
        <dbReference type="EMBL" id="KAK0520571.1"/>
    </source>
</evidence>
<protein>
    <recommendedName>
        <fullName evidence="5">Phospholipid/glycerol acyltransferase domain-containing protein</fullName>
    </recommendedName>
</protein>
<evidence type="ECO:0000256" key="1">
    <source>
        <dbReference type="ARBA" id="ARBA00008655"/>
    </source>
</evidence>
<sequence length="484" mass="53920">MSQPAPAVRPAAPLSSIPIADRPGPVKWVQLVLFVAVFLFAMLCEHGTQLLLFPLSFSPKTRPLYEEGIAYTKLAFGRNLCLISQLFAPSRIVVSFSDESGRYLDPELFVVRAPGAYNSGAGRITKLNLPERSVLISNHQIYLDWLYLWLIAYYAELADAVHIVLKASLKWTPIVGPAMQFYNFIFMHRKWDEDKKNLSDQLAILAEKSKPYSSHTSVASSVDAARREGSPNKLLFLIFPEGTLVSEESRPGSKKYADKIGQPDCRNMVLPRSTGLFFCLRTLAADIADLKLIDMTIGYPGIPPAGTGQKYYTLRSVYMDGVPPPNVHVHITISRISSFIAGGSDSPPLGKLPKSARDSPKTLPTDEEKQMFEAWLLRRWRKKDDLMDRFYKDGDFVGGAFAQTAAAGEYRRPEVIRLESAPNGEAPAKAAKKESLSSGKTGEMKWVEIPAELQSPIELGHVFCWFAPVFALYYAYKVVRFLTG</sequence>
<gene>
    <name evidence="6" type="ORF">OC842_007056</name>
</gene>
<dbReference type="SMART" id="SM00563">
    <property type="entry name" value="PlsC"/>
    <property type="match status" value="1"/>
</dbReference>
<keyword evidence="7" id="KW-1185">Reference proteome</keyword>
<evidence type="ECO:0000256" key="3">
    <source>
        <dbReference type="ARBA" id="ARBA00023315"/>
    </source>
</evidence>
<keyword evidence="4" id="KW-1133">Transmembrane helix</keyword>
<evidence type="ECO:0000313" key="7">
    <source>
        <dbReference type="Proteomes" id="UP001176521"/>
    </source>
</evidence>
<comment type="similarity">
    <text evidence="1">Belongs to the 1-acyl-sn-glycerol-3-phosphate acyltransferase family.</text>
</comment>
<keyword evidence="2" id="KW-0808">Transferase</keyword>
<evidence type="ECO:0000259" key="5">
    <source>
        <dbReference type="SMART" id="SM00563"/>
    </source>
</evidence>
<keyword evidence="4" id="KW-0812">Transmembrane</keyword>
<dbReference type="InterPro" id="IPR032098">
    <property type="entry name" value="Acyltransf_C"/>
</dbReference>
<accession>A0AAN6G647</accession>
<dbReference type="Pfam" id="PF16076">
    <property type="entry name" value="Acyltransf_C"/>
    <property type="match status" value="1"/>
</dbReference>
<feature type="transmembrane region" description="Helical" evidence="4">
    <location>
        <begin position="28"/>
        <end position="53"/>
    </location>
</feature>
<dbReference type="Pfam" id="PF01553">
    <property type="entry name" value="Acyltransferase"/>
    <property type="match status" value="1"/>
</dbReference>
<evidence type="ECO:0000256" key="4">
    <source>
        <dbReference type="SAM" id="Phobius"/>
    </source>
</evidence>
<dbReference type="EMBL" id="JAPDMQ010000778">
    <property type="protein sequence ID" value="KAK0520571.1"/>
    <property type="molecule type" value="Genomic_DNA"/>
</dbReference>
<organism evidence="6 7">
    <name type="scientific">Tilletia horrida</name>
    <dbReference type="NCBI Taxonomy" id="155126"/>
    <lineage>
        <taxon>Eukaryota</taxon>
        <taxon>Fungi</taxon>
        <taxon>Dikarya</taxon>
        <taxon>Basidiomycota</taxon>
        <taxon>Ustilaginomycotina</taxon>
        <taxon>Exobasidiomycetes</taxon>
        <taxon>Tilletiales</taxon>
        <taxon>Tilletiaceae</taxon>
        <taxon>Tilletia</taxon>
    </lineage>
</organism>